<reference evidence="7 8" key="1">
    <citation type="submission" date="2021-06" db="EMBL/GenBank/DDBJ databases">
        <title>Microbial metabolic specificity influences pelagic lipid remineralization.</title>
        <authorList>
            <person name="Behrendt L."/>
            <person name="Hunter J.E."/>
            <person name="Alcolombri U."/>
            <person name="Smriga S."/>
            <person name="Mincer T."/>
            <person name="Lowenstein D.P."/>
            <person name="Peaudecerf F.J."/>
            <person name="Fernandez V.I."/>
            <person name="Fredricks H."/>
            <person name="Almblad H."/>
            <person name="Harrison J.J."/>
            <person name="Stocker R."/>
            <person name="Van Mooy B.A.S."/>
        </authorList>
    </citation>
    <scope>NUCLEOTIDE SEQUENCE [LARGE SCALE GENOMIC DNA]</scope>
    <source>
        <strain evidence="7 8">HP15-B</strain>
    </source>
</reference>
<feature type="region of interest" description="Disordered" evidence="5">
    <location>
        <begin position="306"/>
        <end position="327"/>
    </location>
</feature>
<evidence type="ECO:0000256" key="5">
    <source>
        <dbReference type="SAM" id="MobiDB-lite"/>
    </source>
</evidence>
<dbReference type="GeneID" id="78560558"/>
<sequence>MRNQNIAARVLNQPLLLEPGYARVFLGALAPRLGVASLQDEFGLIESQEKLRMRADSFGSDRPRNRPYEVLNGIALIPVAGTLVHKFGHLQPYSGMTGYDGIIARVEEALADPTVNGILLDMDTPGGEVAGCFDTARRLNELRGQKPIASISYDMACSAGMALHSATDYRYTTTSARTGSVGVVMMHASFEEQLKANGIDVTLIHSGAFKVDGNPYENLPEQVLARFQAESDRLRNEFADMVATHIGLSASDVLATEAAIYTGQDAIEAGFADELINGHDMLAAFSDYIQTTTTIGVSTMTVESKTKPAATAPASAPEASTEQPDTVDTTKLAADAAATEQARIAGILQCDEAEGRTKLAQHLAFKTTMSVEDAKEMLAAADKHVTVAAGPQGLLDAAMGNTKQPEIAADAAAGEEGGELKGGAKLAAAHAKATGCSKKVH</sequence>
<evidence type="ECO:0000256" key="4">
    <source>
        <dbReference type="ARBA" id="ARBA00022825"/>
    </source>
</evidence>
<comment type="similarity">
    <text evidence="1">Belongs to the peptidase S49 family.</text>
</comment>
<dbReference type="Pfam" id="PF01343">
    <property type="entry name" value="Peptidase_S49"/>
    <property type="match status" value="1"/>
</dbReference>
<dbReference type="EMBL" id="CP076686">
    <property type="protein sequence ID" value="QWV11787.1"/>
    <property type="molecule type" value="Genomic_DNA"/>
</dbReference>
<keyword evidence="3" id="KW-0378">Hydrolase</keyword>
<dbReference type="InterPro" id="IPR033855">
    <property type="entry name" value="Protein_C"/>
</dbReference>
<dbReference type="Gene3D" id="6.20.330.10">
    <property type="match status" value="1"/>
</dbReference>
<evidence type="ECO:0000313" key="8">
    <source>
        <dbReference type="Proteomes" id="UP000683442"/>
    </source>
</evidence>
<evidence type="ECO:0000313" key="7">
    <source>
        <dbReference type="EMBL" id="QWV11787.1"/>
    </source>
</evidence>
<evidence type="ECO:0000256" key="2">
    <source>
        <dbReference type="ARBA" id="ARBA00022670"/>
    </source>
</evidence>
<dbReference type="InterPro" id="IPR029045">
    <property type="entry name" value="ClpP/crotonase-like_dom_sf"/>
</dbReference>
<dbReference type="InterPro" id="IPR002142">
    <property type="entry name" value="Peptidase_S49"/>
</dbReference>
<dbReference type="PANTHER" id="PTHR33209">
    <property type="entry name" value="PROTEASE 4"/>
    <property type="match status" value="1"/>
</dbReference>
<gene>
    <name evidence="7" type="ORF">KQ249_13950</name>
</gene>
<evidence type="ECO:0000256" key="1">
    <source>
        <dbReference type="ARBA" id="ARBA00008683"/>
    </source>
</evidence>
<accession>A0ABX8ID94</accession>
<keyword evidence="4" id="KW-0720">Serine protease</keyword>
<dbReference type="Proteomes" id="UP000683442">
    <property type="component" value="Chromosome"/>
</dbReference>
<organism evidence="7 8">
    <name type="scientific">Marinobacter adhaerens</name>
    <dbReference type="NCBI Taxonomy" id="1033846"/>
    <lineage>
        <taxon>Bacteria</taxon>
        <taxon>Pseudomonadati</taxon>
        <taxon>Pseudomonadota</taxon>
        <taxon>Gammaproteobacteria</taxon>
        <taxon>Pseudomonadales</taxon>
        <taxon>Marinobacteraceae</taxon>
        <taxon>Marinobacter</taxon>
    </lineage>
</organism>
<keyword evidence="8" id="KW-1185">Reference proteome</keyword>
<feature type="domain" description="Peptidase S49" evidence="6">
    <location>
        <begin position="143"/>
        <end position="283"/>
    </location>
</feature>
<evidence type="ECO:0000256" key="3">
    <source>
        <dbReference type="ARBA" id="ARBA00022801"/>
    </source>
</evidence>
<dbReference type="PANTHER" id="PTHR33209:SF1">
    <property type="entry name" value="PEPTIDASE S49 DOMAIN-CONTAINING PROTEIN"/>
    <property type="match status" value="1"/>
</dbReference>
<evidence type="ECO:0000259" key="6">
    <source>
        <dbReference type="Pfam" id="PF01343"/>
    </source>
</evidence>
<proteinExistence type="inferred from homology"/>
<dbReference type="Gene3D" id="3.90.226.10">
    <property type="entry name" value="2-enoyl-CoA Hydratase, Chain A, domain 1"/>
    <property type="match status" value="1"/>
</dbReference>
<keyword evidence="2" id="KW-0645">Protease</keyword>
<dbReference type="SUPFAM" id="SSF52096">
    <property type="entry name" value="ClpP/crotonase"/>
    <property type="match status" value="1"/>
</dbReference>
<dbReference type="RefSeq" id="WP_014577318.1">
    <property type="nucleotide sequence ID" value="NZ_CP076686.1"/>
</dbReference>
<protein>
    <submittedName>
        <fullName evidence="7">S49 family peptidase</fullName>
    </submittedName>
</protein>
<name>A0ABX8ID94_9GAMM</name>
<dbReference type="CDD" id="cd07022">
    <property type="entry name" value="S49_Sppa_36K_type"/>
    <property type="match status" value="1"/>
</dbReference>